<evidence type="ECO:0000256" key="2">
    <source>
        <dbReference type="SAM" id="MobiDB-lite"/>
    </source>
</evidence>
<evidence type="ECO:0000256" key="1">
    <source>
        <dbReference type="SAM" id="Coils"/>
    </source>
</evidence>
<sequence>MMSLLEGLESSQQLTSQTCPPHPEGGARSRWKALKAESRSVVEETETLLSSLHDRTQQMHDRRQTLTQLAQQLRTKVQQHQQLQESLHNTQNALRACDQQLRQLEAESEAVLAELTDRQRLRDRLQEAVSTVQDHMQVSLLTLSQSQVTLELRPHPSSHLSSNQLQPLKLSVTWNHDDRFTLQADEGTCALVEDRVCGQWAELSTALLEVMQYYVGEAELLCEIQTLRSSFPIDWRPAQRRLVYLKTASLVCHLEVGEGYPSRGRPQLLSVQFNGQPVDVSRLKAPNPESSLTEWLVFLCSTSLI</sequence>
<dbReference type="Proteomes" id="UP000472267">
    <property type="component" value="Chromosome 4"/>
</dbReference>
<keyword evidence="4" id="KW-1185">Reference proteome</keyword>
<organism evidence="3 4">
    <name type="scientific">Salarias fasciatus</name>
    <name type="common">Jewelled blenny</name>
    <name type="synonym">Blennius fasciatus</name>
    <dbReference type="NCBI Taxonomy" id="181472"/>
    <lineage>
        <taxon>Eukaryota</taxon>
        <taxon>Metazoa</taxon>
        <taxon>Chordata</taxon>
        <taxon>Craniata</taxon>
        <taxon>Vertebrata</taxon>
        <taxon>Euteleostomi</taxon>
        <taxon>Actinopterygii</taxon>
        <taxon>Neopterygii</taxon>
        <taxon>Teleostei</taxon>
        <taxon>Neoteleostei</taxon>
        <taxon>Acanthomorphata</taxon>
        <taxon>Ovalentaria</taxon>
        <taxon>Blenniimorphae</taxon>
        <taxon>Blenniiformes</taxon>
        <taxon>Blennioidei</taxon>
        <taxon>Blenniidae</taxon>
        <taxon>Salariinae</taxon>
        <taxon>Salarias</taxon>
    </lineage>
</organism>
<dbReference type="Ensembl" id="ENSSFAT00005020533.1">
    <property type="protein sequence ID" value="ENSSFAP00005019749.1"/>
    <property type="gene ID" value="ENSSFAG00005010326.1"/>
</dbReference>
<reference evidence="3" key="3">
    <citation type="submission" date="2025-09" db="UniProtKB">
        <authorList>
            <consortium name="Ensembl"/>
        </authorList>
    </citation>
    <scope>IDENTIFICATION</scope>
</reference>
<dbReference type="OMA" id="AIDWCPA"/>
<gene>
    <name evidence="3" type="primary">si:dkey-225f5.4</name>
</gene>
<feature type="region of interest" description="Disordered" evidence="2">
    <location>
        <begin position="1"/>
        <end position="28"/>
    </location>
</feature>
<dbReference type="InParanoid" id="A0A672H221"/>
<feature type="coiled-coil region" evidence="1">
    <location>
        <begin position="63"/>
        <end position="114"/>
    </location>
</feature>
<keyword evidence="1" id="KW-0175">Coiled coil</keyword>
<dbReference type="AlphaFoldDB" id="A0A672H221"/>
<name>A0A672H221_SALFA</name>
<accession>A0A672H221</accession>
<proteinExistence type="predicted"/>
<evidence type="ECO:0000313" key="4">
    <source>
        <dbReference type="Proteomes" id="UP000472267"/>
    </source>
</evidence>
<reference evidence="3" key="1">
    <citation type="submission" date="2019-06" db="EMBL/GenBank/DDBJ databases">
        <authorList>
            <consortium name="Wellcome Sanger Institute Data Sharing"/>
        </authorList>
    </citation>
    <scope>NUCLEOTIDE SEQUENCE [LARGE SCALE GENOMIC DNA]</scope>
</reference>
<evidence type="ECO:0000313" key="3">
    <source>
        <dbReference type="Ensembl" id="ENSSFAP00005019749.1"/>
    </source>
</evidence>
<protein>
    <submittedName>
        <fullName evidence="3">Uncharacterized protein</fullName>
    </submittedName>
</protein>
<reference evidence="3" key="2">
    <citation type="submission" date="2025-08" db="UniProtKB">
        <authorList>
            <consortium name="Ensembl"/>
        </authorList>
    </citation>
    <scope>IDENTIFICATION</scope>
</reference>
<feature type="compositionally biased region" description="Low complexity" evidence="2">
    <location>
        <begin position="1"/>
        <end position="18"/>
    </location>
</feature>